<dbReference type="EMBL" id="JASCZI010001143">
    <property type="protein sequence ID" value="MED6114393.1"/>
    <property type="molecule type" value="Genomic_DNA"/>
</dbReference>
<dbReference type="InterPro" id="IPR058594">
    <property type="entry name" value="PB1-like_dom_pln"/>
</dbReference>
<proteinExistence type="predicted"/>
<organism evidence="2 3">
    <name type="scientific">Stylosanthes scabra</name>
    <dbReference type="NCBI Taxonomy" id="79078"/>
    <lineage>
        <taxon>Eukaryota</taxon>
        <taxon>Viridiplantae</taxon>
        <taxon>Streptophyta</taxon>
        <taxon>Embryophyta</taxon>
        <taxon>Tracheophyta</taxon>
        <taxon>Spermatophyta</taxon>
        <taxon>Magnoliopsida</taxon>
        <taxon>eudicotyledons</taxon>
        <taxon>Gunneridae</taxon>
        <taxon>Pentapetalae</taxon>
        <taxon>rosids</taxon>
        <taxon>fabids</taxon>
        <taxon>Fabales</taxon>
        <taxon>Fabaceae</taxon>
        <taxon>Papilionoideae</taxon>
        <taxon>50 kb inversion clade</taxon>
        <taxon>dalbergioids sensu lato</taxon>
        <taxon>Dalbergieae</taxon>
        <taxon>Pterocarpus clade</taxon>
        <taxon>Stylosanthes</taxon>
    </lineage>
</organism>
<evidence type="ECO:0000259" key="1">
    <source>
        <dbReference type="Pfam" id="PF26130"/>
    </source>
</evidence>
<protein>
    <recommendedName>
        <fullName evidence="1">PB1-like domain-containing protein</fullName>
    </recommendedName>
</protein>
<dbReference type="Pfam" id="PF26130">
    <property type="entry name" value="PB1-like"/>
    <property type="match status" value="1"/>
</dbReference>
<accession>A0ABU6QRH0</accession>
<dbReference type="Proteomes" id="UP001341840">
    <property type="component" value="Unassembled WGS sequence"/>
</dbReference>
<feature type="domain" description="PB1-like" evidence="1">
    <location>
        <begin position="74"/>
        <end position="130"/>
    </location>
</feature>
<evidence type="ECO:0000313" key="2">
    <source>
        <dbReference type="EMBL" id="MED6114393.1"/>
    </source>
</evidence>
<gene>
    <name evidence="2" type="ORF">PIB30_079812</name>
</gene>
<sequence length="131" mass="14497">MILSHSSEHSLSPFSSFLTLLHSSSHSHDTLLGLSHSPSLLSSSCCRCEVRHCCGRNTSSEGTSPLSSEVMGNSDFTIDIHHGGKFHDIGDCLEYLDGSVLEDLHFELDEWSLQEIVSELQKLGYKEYAKI</sequence>
<keyword evidence="3" id="KW-1185">Reference proteome</keyword>
<comment type="caution">
    <text evidence="2">The sequence shown here is derived from an EMBL/GenBank/DDBJ whole genome shotgun (WGS) entry which is preliminary data.</text>
</comment>
<name>A0ABU6QRH0_9FABA</name>
<reference evidence="2 3" key="1">
    <citation type="journal article" date="2023" name="Plants (Basel)">
        <title>Bridging the Gap: Combining Genomics and Transcriptomics Approaches to Understand Stylosanthes scabra, an Orphan Legume from the Brazilian Caatinga.</title>
        <authorList>
            <person name="Ferreira-Neto J.R.C."/>
            <person name="da Silva M.D."/>
            <person name="Binneck E."/>
            <person name="de Melo N.F."/>
            <person name="da Silva R.H."/>
            <person name="de Melo A.L.T.M."/>
            <person name="Pandolfi V."/>
            <person name="Bustamante F.O."/>
            <person name="Brasileiro-Vidal A.C."/>
            <person name="Benko-Iseppon A.M."/>
        </authorList>
    </citation>
    <scope>NUCLEOTIDE SEQUENCE [LARGE SCALE GENOMIC DNA]</scope>
    <source>
        <tissue evidence="2">Leaves</tissue>
    </source>
</reference>
<evidence type="ECO:0000313" key="3">
    <source>
        <dbReference type="Proteomes" id="UP001341840"/>
    </source>
</evidence>